<gene>
    <name evidence="1" type="ORF">K4L44_15295</name>
</gene>
<protein>
    <submittedName>
        <fullName evidence="1">DCC1-like thiol-disulfide oxidoreductase family protein</fullName>
    </submittedName>
</protein>
<reference evidence="1" key="1">
    <citation type="submission" date="2021-08" db="EMBL/GenBank/DDBJ databases">
        <title>Novel anaerobic bacterium isolated from sea squirt in East Sea, Republic of Korea.</title>
        <authorList>
            <person name="Nguyen T.H."/>
            <person name="Li Z."/>
            <person name="Lee Y.-J."/>
            <person name="Ko J."/>
            <person name="Kim S.-G."/>
        </authorList>
    </citation>
    <scope>NUCLEOTIDE SEQUENCE</scope>
    <source>
        <strain evidence="1">KCTC 25031</strain>
    </source>
</reference>
<sequence>MEKSYHADLLHPNNCYVFFDDTCMVCSFWVRSILFYEKSPIFYFAGLYDEKSILLFKKRDFQPTQDAVIVYIDGKWYEGIKAIFQITKRCRYPLYTIYCLRFIPFFITNFIYKCFAKLRWRPGKMYCHKHSSIDINRILW</sequence>
<evidence type="ECO:0000313" key="2">
    <source>
        <dbReference type="Proteomes" id="UP000826212"/>
    </source>
</evidence>
<accession>A0AC61NE93</accession>
<evidence type="ECO:0000313" key="1">
    <source>
        <dbReference type="EMBL" id="QZE13893.1"/>
    </source>
</evidence>
<dbReference type="EMBL" id="CP081303">
    <property type="protein sequence ID" value="QZE13893.1"/>
    <property type="molecule type" value="Genomic_DNA"/>
</dbReference>
<name>A0AC61NE93_9BACT</name>
<organism evidence="1 2">
    <name type="scientific">Halosquirtibacter laminarini</name>
    <dbReference type="NCBI Taxonomy" id="3374600"/>
    <lineage>
        <taxon>Bacteria</taxon>
        <taxon>Pseudomonadati</taxon>
        <taxon>Bacteroidota</taxon>
        <taxon>Bacteroidia</taxon>
        <taxon>Marinilabiliales</taxon>
        <taxon>Prolixibacteraceae</taxon>
        <taxon>Halosquirtibacter</taxon>
    </lineage>
</organism>
<keyword evidence="2" id="KW-1185">Reference proteome</keyword>
<dbReference type="Proteomes" id="UP000826212">
    <property type="component" value="Chromosome"/>
</dbReference>
<proteinExistence type="predicted"/>